<evidence type="ECO:0000259" key="1">
    <source>
        <dbReference type="SMART" id="SM00460"/>
    </source>
</evidence>
<dbReference type="PANTHER" id="PTHR46333:SF2">
    <property type="entry name" value="CYTOKINESIS PROTEIN 3"/>
    <property type="match status" value="1"/>
</dbReference>
<dbReference type="SUPFAM" id="SSF54001">
    <property type="entry name" value="Cysteine proteinases"/>
    <property type="match status" value="1"/>
</dbReference>
<dbReference type="Proteomes" id="UP001597262">
    <property type="component" value="Unassembled WGS sequence"/>
</dbReference>
<dbReference type="SMART" id="SM00460">
    <property type="entry name" value="TGc"/>
    <property type="match status" value="1"/>
</dbReference>
<dbReference type="PANTHER" id="PTHR46333">
    <property type="entry name" value="CYTOKINESIS PROTEIN 3"/>
    <property type="match status" value="1"/>
</dbReference>
<dbReference type="Pfam" id="PF01841">
    <property type="entry name" value="Transglut_core"/>
    <property type="match status" value="1"/>
</dbReference>
<evidence type="ECO:0000313" key="3">
    <source>
        <dbReference type="Proteomes" id="UP001597262"/>
    </source>
</evidence>
<dbReference type="EMBL" id="JBHTLM010000008">
    <property type="protein sequence ID" value="MFD1177154.1"/>
    <property type="molecule type" value="Genomic_DNA"/>
</dbReference>
<dbReference type="Gene3D" id="3.10.620.30">
    <property type="match status" value="1"/>
</dbReference>
<sequence length="379" mass="42809">MGKKLELSKRWLVTGMVCVLILGAESSGWGTVHVNAASDRTTVSSLQEIQQRFAEGLAARKLMIALKYKGTTLNLEQLLKKALNNALDGDPYTKYVVDRYVYSWRGTTGSAKITLRVNYRESAEQSAYVRSKATGILKRIIKPDMSGHEKIKAIHDYIVTNLRYDTDFHNYTAYEGLRTGEAVCQGYTLLAYQLLKGAGLENLIVEGKAGGQLHAWNLVRIDGLWYHLDTTWDDPQPNYSGGIKYTYYLRSDTQMRKDHIWQESRYPKAAVPYLTTLRALIDQGGVKSSVFQSLKMQLGYQLYDAGSAVTDNKGLTESVKGALQEDKPMITVRYAGTERKLLRDLSSLYDLGIQNVRYTLEPLEATKDLKVQIFWDSKK</sequence>
<proteinExistence type="predicted"/>
<name>A0ABW3RXB5_9BACL</name>
<protein>
    <submittedName>
        <fullName evidence="2">Transglutaminase domain-containing protein</fullName>
    </submittedName>
</protein>
<dbReference type="InterPro" id="IPR002931">
    <property type="entry name" value="Transglutaminase-like"/>
</dbReference>
<comment type="caution">
    <text evidence="2">The sequence shown here is derived from an EMBL/GenBank/DDBJ whole genome shotgun (WGS) entry which is preliminary data.</text>
</comment>
<feature type="domain" description="Transglutaminase-like" evidence="1">
    <location>
        <begin position="176"/>
        <end position="232"/>
    </location>
</feature>
<keyword evidence="3" id="KW-1185">Reference proteome</keyword>
<accession>A0ABW3RXB5</accession>
<dbReference type="InterPro" id="IPR038765">
    <property type="entry name" value="Papain-like_cys_pep_sf"/>
</dbReference>
<dbReference type="InterPro" id="IPR052557">
    <property type="entry name" value="CAP/Cytokinesis_protein"/>
</dbReference>
<dbReference type="RefSeq" id="WP_379319600.1">
    <property type="nucleotide sequence ID" value="NZ_JBHTLM010000008.1"/>
</dbReference>
<organism evidence="2 3">
    <name type="scientific">Paenibacillus puldeungensis</name>
    <dbReference type="NCBI Taxonomy" id="696536"/>
    <lineage>
        <taxon>Bacteria</taxon>
        <taxon>Bacillati</taxon>
        <taxon>Bacillota</taxon>
        <taxon>Bacilli</taxon>
        <taxon>Bacillales</taxon>
        <taxon>Paenibacillaceae</taxon>
        <taxon>Paenibacillus</taxon>
    </lineage>
</organism>
<evidence type="ECO:0000313" key="2">
    <source>
        <dbReference type="EMBL" id="MFD1177154.1"/>
    </source>
</evidence>
<gene>
    <name evidence="2" type="ORF">ACFQ3W_12735</name>
</gene>
<reference evidence="3" key="1">
    <citation type="journal article" date="2019" name="Int. J. Syst. Evol. Microbiol.">
        <title>The Global Catalogue of Microorganisms (GCM) 10K type strain sequencing project: providing services to taxonomists for standard genome sequencing and annotation.</title>
        <authorList>
            <consortium name="The Broad Institute Genomics Platform"/>
            <consortium name="The Broad Institute Genome Sequencing Center for Infectious Disease"/>
            <person name="Wu L."/>
            <person name="Ma J."/>
        </authorList>
    </citation>
    <scope>NUCLEOTIDE SEQUENCE [LARGE SCALE GENOMIC DNA]</scope>
    <source>
        <strain evidence="3">CCUG 59189</strain>
    </source>
</reference>